<proteinExistence type="predicted"/>
<gene>
    <name evidence="2" type="ORF">IWT25_00165</name>
</gene>
<reference evidence="2 3" key="1">
    <citation type="submission" date="2015-11" db="EMBL/GenBank/DDBJ databases">
        <title>Draft genome sequences of new species of the genus Lactobacillus isolated from orchardgrass silage.</title>
        <authorList>
            <person name="Tohno M."/>
            <person name="Tanizawa Y."/>
            <person name="Arita M."/>
        </authorList>
    </citation>
    <scope>NUCLEOTIDE SEQUENCE [LARGE SCALE GENOMIC DNA]</scope>
    <source>
        <strain evidence="2 3">IWT25</strain>
    </source>
</reference>
<evidence type="ECO:0000313" key="2">
    <source>
        <dbReference type="EMBL" id="GAX04871.1"/>
    </source>
</evidence>
<dbReference type="Proteomes" id="UP000198414">
    <property type="component" value="Unassembled WGS sequence"/>
</dbReference>
<comment type="caution">
    <text evidence="2">The sequence shown here is derived from an EMBL/GenBank/DDBJ whole genome shotgun (WGS) entry which is preliminary data.</text>
</comment>
<dbReference type="EMBL" id="BCMI01000001">
    <property type="protein sequence ID" value="GAX04871.1"/>
    <property type="molecule type" value="Genomic_DNA"/>
</dbReference>
<sequence length="127" mass="14508" precursor="true">MKLRNYVLLGAAGLALGAGIPATQASASTYHSMPSLLRGYYISSSNRAFWITKHTLHDVIPRADGYAMHVTRVTRSGHTYRVHTYINMGGKSYVTYKLNHYACNRFKYAGKHFHKVSKSHYYYYVNH</sequence>
<dbReference type="RefSeq" id="WP_089120297.1">
    <property type="nucleotide sequence ID" value="NZ_BCMI01000001.1"/>
</dbReference>
<evidence type="ECO:0000256" key="1">
    <source>
        <dbReference type="SAM" id="SignalP"/>
    </source>
</evidence>
<evidence type="ECO:0000313" key="3">
    <source>
        <dbReference type="Proteomes" id="UP000198414"/>
    </source>
</evidence>
<protein>
    <submittedName>
        <fullName evidence="2">Uncharacterized protein</fullName>
    </submittedName>
</protein>
<dbReference type="AlphaFoldDB" id="A0A1Z5ITU9"/>
<accession>A0A1Z5ITU9</accession>
<keyword evidence="1" id="KW-0732">Signal</keyword>
<dbReference type="OrthoDB" id="2327222at2"/>
<feature type="signal peptide" evidence="1">
    <location>
        <begin position="1"/>
        <end position="27"/>
    </location>
</feature>
<name>A0A1Z5ITU9_9LACO</name>
<feature type="chain" id="PRO_5013187631" evidence="1">
    <location>
        <begin position="28"/>
        <end position="127"/>
    </location>
</feature>
<organism evidence="2 3">
    <name type="scientific">Secundilactobacillus pentosiphilus</name>
    <dbReference type="NCBI Taxonomy" id="1714682"/>
    <lineage>
        <taxon>Bacteria</taxon>
        <taxon>Bacillati</taxon>
        <taxon>Bacillota</taxon>
        <taxon>Bacilli</taxon>
        <taxon>Lactobacillales</taxon>
        <taxon>Lactobacillaceae</taxon>
        <taxon>Secundilactobacillus</taxon>
    </lineage>
</organism>